<accession>A0A377FXL7</accession>
<dbReference type="InterPro" id="IPR006073">
    <property type="entry name" value="GTP-bd"/>
</dbReference>
<organism evidence="2 3">
    <name type="scientific">Exiguobacterium aurantiacum</name>
    <dbReference type="NCBI Taxonomy" id="33987"/>
    <lineage>
        <taxon>Bacteria</taxon>
        <taxon>Bacillati</taxon>
        <taxon>Bacillota</taxon>
        <taxon>Bacilli</taxon>
        <taxon>Bacillales</taxon>
        <taxon>Bacillales Family XII. Incertae Sedis</taxon>
        <taxon>Exiguobacterium</taxon>
    </lineage>
</organism>
<dbReference type="Proteomes" id="UP000254060">
    <property type="component" value="Unassembled WGS sequence"/>
</dbReference>
<dbReference type="OrthoDB" id="9255830at2"/>
<evidence type="ECO:0000313" key="3">
    <source>
        <dbReference type="Proteomes" id="UP000254060"/>
    </source>
</evidence>
<dbReference type="SUPFAM" id="SSF52540">
    <property type="entry name" value="P-loop containing nucleoside triphosphate hydrolases"/>
    <property type="match status" value="1"/>
</dbReference>
<dbReference type="RefSeq" id="WP_029333920.1">
    <property type="nucleotide sequence ID" value="NZ_UGGP01000001.1"/>
</dbReference>
<dbReference type="EMBL" id="UGGP01000001">
    <property type="protein sequence ID" value="STO09537.1"/>
    <property type="molecule type" value="Genomic_DNA"/>
</dbReference>
<evidence type="ECO:0000313" key="2">
    <source>
        <dbReference type="EMBL" id="STO09537.1"/>
    </source>
</evidence>
<dbReference type="STRING" id="1397694.GCA_000702585_00397"/>
<reference evidence="2 3" key="1">
    <citation type="submission" date="2018-06" db="EMBL/GenBank/DDBJ databases">
        <authorList>
            <consortium name="Pathogen Informatics"/>
            <person name="Doyle S."/>
        </authorList>
    </citation>
    <scope>NUCLEOTIDE SEQUENCE [LARGE SCALE GENOMIC DNA]</scope>
    <source>
        <strain evidence="2 3">NCTC13163</strain>
    </source>
</reference>
<sequence length="372" mass="43022">MDNTGLVSNILIAGKTGVGKSAFLNYIYGRDVAESRAGRPVTAEGLHEYEYYDLERGILFRFFDTWGLEADRSDEWHDAILSIVNEREGALDIADWFHTIYYLLSINSGRVEAYELDSILKPLYAKRSNVTIILTNYNPDSAMNVEKAEAMEAVLVRELGVSSEAIIRVNSVEKKLLSGQVVPHIGYEAVWNRNRTNLWRDVERKLPLNLTRHLLDELDSWRQRSYRSAETIRMITPQAMISWKARNIEKDLEQTLEAAAETTEEAMAQGIRHYIQLMQRYPLVGAPSDLVFSTRRVELGFDYSFKRTIRKMVLGMIPGVHFIYWAFKRRTAERGIKKAVDQQYELVKQTIELDVRRGFEEEMRRLGRTLSQ</sequence>
<feature type="domain" description="G" evidence="1">
    <location>
        <begin position="10"/>
        <end position="82"/>
    </location>
</feature>
<dbReference type="Gene3D" id="3.40.50.300">
    <property type="entry name" value="P-loop containing nucleotide triphosphate hydrolases"/>
    <property type="match status" value="1"/>
</dbReference>
<dbReference type="InterPro" id="IPR027417">
    <property type="entry name" value="P-loop_NTPase"/>
</dbReference>
<gene>
    <name evidence="2" type="ORF">NCTC13163_02975</name>
</gene>
<evidence type="ECO:0000259" key="1">
    <source>
        <dbReference type="Pfam" id="PF01926"/>
    </source>
</evidence>
<proteinExistence type="predicted"/>
<protein>
    <submittedName>
        <fullName evidence="2">Predicted GTPase</fullName>
    </submittedName>
</protein>
<dbReference type="GO" id="GO:0005525">
    <property type="term" value="F:GTP binding"/>
    <property type="evidence" value="ECO:0007669"/>
    <property type="project" value="InterPro"/>
</dbReference>
<name>A0A377FXL7_9BACL</name>
<dbReference type="AlphaFoldDB" id="A0A377FXL7"/>
<dbReference type="Pfam" id="PF01926">
    <property type="entry name" value="MMR_HSR1"/>
    <property type="match status" value="1"/>
</dbReference>